<dbReference type="InterPro" id="IPR017948">
    <property type="entry name" value="TGFb_CS"/>
</dbReference>
<dbReference type="SMART" id="SM00204">
    <property type="entry name" value="TGFB"/>
    <property type="match status" value="1"/>
</dbReference>
<dbReference type="GO" id="GO:0005125">
    <property type="term" value="F:cytokine activity"/>
    <property type="evidence" value="ECO:0007669"/>
    <property type="project" value="TreeGrafter"/>
</dbReference>
<accession>A0A8K0EZZ8</accession>
<sequence length="373" mass="41706">MAWRSILLGSLCVFLISSSSFAKEEAAEKRGNLRPSGPGDEPGKAAVPYRYMLGLYTRKKGLVSAVEAGQADTVRAFVDKAVDFEQLPGEHDKRHRYFFNISSLSTDDVVSALLRVFREPTPLTVLEQDGPPERAELYTCRGRHRRARLDSKNLSPKSGESKTWYQFDVRHAVRRAVRKNVDVSCFELVVRSLRSGREVNVVNEGFGFNSRSTDKTSLLLVSSKSSGSRSITESPFIGALASANVTKASGGREKRRSRRKNVSQRRTRRHGCVRRSLSVNFHDLGWEDWIIAPTNYNAHYCAGACSFPLRSHLEPTNHAIVQTLVNSMNPRAVDQVCCVPTKLSPISILYIDGKDTVVYKKYDDMVADQCGCR</sequence>
<dbReference type="InterPro" id="IPR015615">
    <property type="entry name" value="TGF-beta-rel"/>
</dbReference>
<dbReference type="PRINTS" id="PR00669">
    <property type="entry name" value="INHIBINA"/>
</dbReference>
<evidence type="ECO:0000313" key="12">
    <source>
        <dbReference type="EMBL" id="CAH1269449.1"/>
    </source>
</evidence>
<evidence type="ECO:0000256" key="9">
    <source>
        <dbReference type="SAM" id="MobiDB-lite"/>
    </source>
</evidence>
<evidence type="ECO:0000256" key="2">
    <source>
        <dbReference type="ARBA" id="ARBA00006656"/>
    </source>
</evidence>
<dbReference type="Proteomes" id="UP000838412">
    <property type="component" value="Chromosome 7"/>
</dbReference>
<dbReference type="PROSITE" id="PS00250">
    <property type="entry name" value="TGF_BETA_1"/>
    <property type="match status" value="1"/>
</dbReference>
<evidence type="ECO:0000256" key="3">
    <source>
        <dbReference type="ARBA" id="ARBA00022525"/>
    </source>
</evidence>
<dbReference type="Pfam" id="PF00688">
    <property type="entry name" value="TGFb_propeptide"/>
    <property type="match status" value="1"/>
</dbReference>
<keyword evidence="3" id="KW-0964">Secreted</keyword>
<dbReference type="SUPFAM" id="SSF57501">
    <property type="entry name" value="Cystine-knot cytokines"/>
    <property type="match status" value="1"/>
</dbReference>
<evidence type="ECO:0000259" key="11">
    <source>
        <dbReference type="PROSITE" id="PS51362"/>
    </source>
</evidence>
<feature type="compositionally biased region" description="Basic residues" evidence="9">
    <location>
        <begin position="253"/>
        <end position="269"/>
    </location>
</feature>
<comment type="similarity">
    <text evidence="2 8">Belongs to the TGF-beta family.</text>
</comment>
<dbReference type="Gene3D" id="2.60.120.970">
    <property type="match status" value="1"/>
</dbReference>
<evidence type="ECO:0000256" key="10">
    <source>
        <dbReference type="SAM" id="SignalP"/>
    </source>
</evidence>
<dbReference type="GO" id="GO:0008083">
    <property type="term" value="F:growth factor activity"/>
    <property type="evidence" value="ECO:0007669"/>
    <property type="project" value="UniProtKB-KW"/>
</dbReference>
<feature type="domain" description="TGF-beta family profile" evidence="11">
    <location>
        <begin position="253"/>
        <end position="373"/>
    </location>
</feature>
<evidence type="ECO:0000313" key="13">
    <source>
        <dbReference type="Proteomes" id="UP000838412"/>
    </source>
</evidence>
<feature type="region of interest" description="Disordered" evidence="9">
    <location>
        <begin position="247"/>
        <end position="269"/>
    </location>
</feature>
<dbReference type="OrthoDB" id="5987191at2759"/>
<dbReference type="EMBL" id="OV696692">
    <property type="protein sequence ID" value="CAH1269449.1"/>
    <property type="molecule type" value="Genomic_DNA"/>
</dbReference>
<evidence type="ECO:0000256" key="8">
    <source>
        <dbReference type="RuleBase" id="RU000354"/>
    </source>
</evidence>
<dbReference type="InterPro" id="IPR001839">
    <property type="entry name" value="TGF-b_C"/>
</dbReference>
<gene>
    <name evidence="12" type="primary">GDF5</name>
    <name evidence="12" type="ORF">BLAG_LOCUS22095</name>
</gene>
<evidence type="ECO:0000256" key="1">
    <source>
        <dbReference type="ARBA" id="ARBA00004613"/>
    </source>
</evidence>
<comment type="subcellular location">
    <subcellularLocation>
        <location evidence="1">Secreted</location>
    </subcellularLocation>
</comment>
<dbReference type="CDD" id="cd13766">
    <property type="entry name" value="TGF_beta_GDF5_6_7"/>
    <property type="match status" value="1"/>
</dbReference>
<keyword evidence="4 10" id="KW-0732">Signal</keyword>
<keyword evidence="13" id="KW-1185">Reference proteome</keyword>
<dbReference type="Pfam" id="PF00019">
    <property type="entry name" value="TGF_beta"/>
    <property type="match status" value="1"/>
</dbReference>
<evidence type="ECO:0000256" key="6">
    <source>
        <dbReference type="ARBA" id="ARBA00023157"/>
    </source>
</evidence>
<keyword evidence="7" id="KW-0325">Glycoprotein</keyword>
<proteinExistence type="inferred from homology"/>
<organism evidence="12 13">
    <name type="scientific">Branchiostoma lanceolatum</name>
    <name type="common">Common lancelet</name>
    <name type="synonym">Amphioxus lanceolatum</name>
    <dbReference type="NCBI Taxonomy" id="7740"/>
    <lineage>
        <taxon>Eukaryota</taxon>
        <taxon>Metazoa</taxon>
        <taxon>Chordata</taxon>
        <taxon>Cephalochordata</taxon>
        <taxon>Leptocardii</taxon>
        <taxon>Amphioxiformes</taxon>
        <taxon>Branchiostomatidae</taxon>
        <taxon>Branchiostoma</taxon>
    </lineage>
</organism>
<dbReference type="Gene3D" id="2.10.90.10">
    <property type="entry name" value="Cystine-knot cytokines"/>
    <property type="match status" value="1"/>
</dbReference>
<dbReference type="PANTHER" id="PTHR11848:SF304">
    <property type="entry name" value="GROWTH_DIFFERENTIATION FACTOR 6-LIKE"/>
    <property type="match status" value="1"/>
</dbReference>
<dbReference type="PANTHER" id="PTHR11848">
    <property type="entry name" value="TGF-BETA FAMILY"/>
    <property type="match status" value="1"/>
</dbReference>
<feature type="chain" id="PRO_5035457083" evidence="10">
    <location>
        <begin position="23"/>
        <end position="373"/>
    </location>
</feature>
<dbReference type="InterPro" id="IPR001111">
    <property type="entry name" value="TGF-b_propeptide"/>
</dbReference>
<name>A0A8K0EZZ8_BRALA</name>
<protein>
    <submittedName>
        <fullName evidence="12">GDF5 protein</fullName>
    </submittedName>
</protein>
<dbReference type="PROSITE" id="PS51362">
    <property type="entry name" value="TGF_BETA_2"/>
    <property type="match status" value="1"/>
</dbReference>
<keyword evidence="5 8" id="KW-0339">Growth factor</keyword>
<evidence type="ECO:0000256" key="5">
    <source>
        <dbReference type="ARBA" id="ARBA00023030"/>
    </source>
</evidence>
<reference evidence="12" key="1">
    <citation type="submission" date="2022-01" db="EMBL/GenBank/DDBJ databases">
        <authorList>
            <person name="Braso-Vives M."/>
        </authorList>
    </citation>
    <scope>NUCLEOTIDE SEQUENCE</scope>
</reference>
<dbReference type="InterPro" id="IPR029034">
    <property type="entry name" value="Cystine-knot_cytokine"/>
</dbReference>
<dbReference type="GO" id="GO:0005615">
    <property type="term" value="C:extracellular space"/>
    <property type="evidence" value="ECO:0007669"/>
    <property type="project" value="TreeGrafter"/>
</dbReference>
<evidence type="ECO:0000256" key="4">
    <source>
        <dbReference type="ARBA" id="ARBA00022729"/>
    </source>
</evidence>
<feature type="signal peptide" evidence="10">
    <location>
        <begin position="1"/>
        <end position="22"/>
    </location>
</feature>
<keyword evidence="6" id="KW-1015">Disulfide bond</keyword>
<evidence type="ECO:0000256" key="7">
    <source>
        <dbReference type="ARBA" id="ARBA00023180"/>
    </source>
</evidence>
<dbReference type="AlphaFoldDB" id="A0A8K0EZZ8"/>
<dbReference type="FunFam" id="2.10.90.10:FF:000001">
    <property type="entry name" value="Bone morphogenetic protein 4"/>
    <property type="match status" value="1"/>
</dbReference>